<dbReference type="PANTHER" id="PTHR13593">
    <property type="match status" value="1"/>
</dbReference>
<reference evidence="3" key="1">
    <citation type="journal article" date="2011" name="Genome Biol.">
        <title>Comparative genomics of the social amoebae Dictyostelium discoideum and Dictyostelium purpureum.</title>
        <authorList>
            <consortium name="US DOE Joint Genome Institute (JGI-PGF)"/>
            <person name="Sucgang R."/>
            <person name="Kuo A."/>
            <person name="Tian X."/>
            <person name="Salerno W."/>
            <person name="Parikh A."/>
            <person name="Feasley C.L."/>
            <person name="Dalin E."/>
            <person name="Tu H."/>
            <person name="Huang E."/>
            <person name="Barry K."/>
            <person name="Lindquist E."/>
            <person name="Shapiro H."/>
            <person name="Bruce D."/>
            <person name="Schmutz J."/>
            <person name="Salamov A."/>
            <person name="Fey P."/>
            <person name="Gaudet P."/>
            <person name="Anjard C."/>
            <person name="Babu M.M."/>
            <person name="Basu S."/>
            <person name="Bushmanova Y."/>
            <person name="van der Wel H."/>
            <person name="Katoh-Kurasawa M."/>
            <person name="Dinh C."/>
            <person name="Coutinho P.M."/>
            <person name="Saito T."/>
            <person name="Elias M."/>
            <person name="Schaap P."/>
            <person name="Kay R.R."/>
            <person name="Henrissat B."/>
            <person name="Eichinger L."/>
            <person name="Rivero F."/>
            <person name="Putnam N.H."/>
            <person name="West C.M."/>
            <person name="Loomis W.F."/>
            <person name="Chisholm R.L."/>
            <person name="Shaulsky G."/>
            <person name="Strassmann J.E."/>
            <person name="Queller D.C."/>
            <person name="Kuspa A."/>
            <person name="Grigoriev I.V."/>
        </authorList>
    </citation>
    <scope>NUCLEOTIDE SEQUENCE [LARGE SCALE GENOMIC DNA]</scope>
    <source>
        <strain evidence="3">QSDP1</strain>
    </source>
</reference>
<dbReference type="STRING" id="5786.F0Z7S5"/>
<dbReference type="RefSeq" id="XP_003283498.1">
    <property type="nucleotide sequence ID" value="XM_003283450.1"/>
</dbReference>
<dbReference type="Gene3D" id="3.20.20.190">
    <property type="entry name" value="Phosphatidylinositol (PI) phosphodiesterase"/>
    <property type="match status" value="1"/>
</dbReference>
<accession>F0Z7S5</accession>
<dbReference type="AlphaFoldDB" id="F0Z7S5"/>
<dbReference type="eggNOG" id="KOG4306">
    <property type="taxonomic scope" value="Eukaryota"/>
</dbReference>
<evidence type="ECO:0000259" key="1">
    <source>
        <dbReference type="Pfam" id="PF00388"/>
    </source>
</evidence>
<dbReference type="InParanoid" id="F0Z7S5"/>
<dbReference type="GO" id="GO:0008081">
    <property type="term" value="F:phosphoric diester hydrolase activity"/>
    <property type="evidence" value="ECO:0000318"/>
    <property type="project" value="GO_Central"/>
</dbReference>
<dbReference type="GO" id="GO:0006629">
    <property type="term" value="P:lipid metabolic process"/>
    <property type="evidence" value="ECO:0007669"/>
    <property type="project" value="InterPro"/>
</dbReference>
<dbReference type="InterPro" id="IPR000909">
    <property type="entry name" value="PLipase_C_PInositol-sp_X_dom"/>
</dbReference>
<gene>
    <name evidence="2" type="ORF">DICPUDRAFT_147148</name>
</gene>
<dbReference type="GeneID" id="10509368"/>
<dbReference type="EMBL" id="GL870948">
    <property type="protein sequence ID" value="EGC39995.1"/>
    <property type="molecule type" value="Genomic_DNA"/>
</dbReference>
<feature type="domain" description="Phosphatidylinositol-specific phospholipase C X" evidence="1">
    <location>
        <begin position="176"/>
        <end position="262"/>
    </location>
</feature>
<dbReference type="VEuPathDB" id="AmoebaDB:DICPUDRAFT_147148"/>
<name>F0Z7S5_DICPU</name>
<organism evidence="2 3">
    <name type="scientific">Dictyostelium purpureum</name>
    <name type="common">Slime mold</name>
    <dbReference type="NCBI Taxonomy" id="5786"/>
    <lineage>
        <taxon>Eukaryota</taxon>
        <taxon>Amoebozoa</taxon>
        <taxon>Evosea</taxon>
        <taxon>Eumycetozoa</taxon>
        <taxon>Dictyostelia</taxon>
        <taxon>Dictyosteliales</taxon>
        <taxon>Dictyosteliaceae</taxon>
        <taxon>Dictyostelium</taxon>
    </lineage>
</organism>
<dbReference type="InterPro" id="IPR051057">
    <property type="entry name" value="PI-PLC_domain"/>
</dbReference>
<keyword evidence="3" id="KW-1185">Reference proteome</keyword>
<evidence type="ECO:0000313" key="2">
    <source>
        <dbReference type="EMBL" id="EGC39995.1"/>
    </source>
</evidence>
<dbReference type="Proteomes" id="UP000001064">
    <property type="component" value="Unassembled WGS sequence"/>
</dbReference>
<evidence type="ECO:0000313" key="3">
    <source>
        <dbReference type="Proteomes" id="UP000001064"/>
    </source>
</evidence>
<dbReference type="KEGG" id="dpp:DICPUDRAFT_147148"/>
<dbReference type="InterPro" id="IPR017946">
    <property type="entry name" value="PLC-like_Pdiesterase_TIM-brl"/>
</dbReference>
<proteinExistence type="predicted"/>
<dbReference type="OrthoDB" id="1046782at2759"/>
<dbReference type="Pfam" id="PF00388">
    <property type="entry name" value="PI-PLC-X"/>
    <property type="match status" value="1"/>
</dbReference>
<sequence>MTRLEILENNSKRKLSIIEKIHPDKLGCAPSTTFLTIHWDNQDGHHNNDDFLILSKGKPNSHSSFLRNQSFFTKHYEEKHGYAVTDHQFDENQDYHAGYCSKNKETKSYHLEESFSFKEYSQWMSIYWEQIKHKKVRDLVLPGSHDAATYGIHSSSERSPDYRSPWFAPNAVISKWSKTQSATIYKQLVFGVRYFDLRVAPTSSGELKVQHNMFSVPITEVLDDIAAFIKDKREIIILHWNHFNFLTDQQHKQLQSLIKTKLDGKMAPRELGVDVTVEQLEQTPIINIYDDRFSVVKENTIPDQIAEESCFWYHHSLRSAYDFDQYHSCKSVINFLEKELKEEHSTFWVLQCVLTADNRLSNFYQLAVDSVFDWTMMEMDSFLKLFEKIEKLNIKTNIIMTDFVTFYPLTRFCINQNLK</sequence>
<dbReference type="SUPFAM" id="SSF51695">
    <property type="entry name" value="PLC-like phosphodiesterases"/>
    <property type="match status" value="1"/>
</dbReference>
<dbReference type="PANTHER" id="PTHR13593:SF113">
    <property type="entry name" value="SI:DKEY-266F7.9"/>
    <property type="match status" value="1"/>
</dbReference>
<protein>
    <recommendedName>
        <fullName evidence="1">Phosphatidylinositol-specific phospholipase C X domain-containing protein</fullName>
    </recommendedName>
</protein>